<dbReference type="EMBL" id="JAJJMB010001716">
    <property type="protein sequence ID" value="KAI3955931.1"/>
    <property type="molecule type" value="Genomic_DNA"/>
</dbReference>
<feature type="domain" description="FBD" evidence="1">
    <location>
        <begin position="129"/>
        <end position="200"/>
    </location>
</feature>
<organism evidence="2 3">
    <name type="scientific">Papaver atlanticum</name>
    <dbReference type="NCBI Taxonomy" id="357466"/>
    <lineage>
        <taxon>Eukaryota</taxon>
        <taxon>Viridiplantae</taxon>
        <taxon>Streptophyta</taxon>
        <taxon>Embryophyta</taxon>
        <taxon>Tracheophyta</taxon>
        <taxon>Spermatophyta</taxon>
        <taxon>Magnoliopsida</taxon>
        <taxon>Ranunculales</taxon>
        <taxon>Papaveraceae</taxon>
        <taxon>Papaveroideae</taxon>
        <taxon>Papaver</taxon>
    </lineage>
</organism>
<comment type="caution">
    <text evidence="2">The sequence shown here is derived from an EMBL/GenBank/DDBJ whole genome shotgun (WGS) entry which is preliminary data.</text>
</comment>
<protein>
    <recommendedName>
        <fullName evidence="1">FBD domain-containing protein</fullName>
    </recommendedName>
</protein>
<dbReference type="InterPro" id="IPR050232">
    <property type="entry name" value="FBL13/AtMIF1-like"/>
</dbReference>
<dbReference type="InterPro" id="IPR006566">
    <property type="entry name" value="FBD"/>
</dbReference>
<accession>A0AAD4THB6</accession>
<keyword evidence="3" id="KW-1185">Reference proteome</keyword>
<gene>
    <name evidence="2" type="ORF">MKW98_006291</name>
</gene>
<evidence type="ECO:0000313" key="2">
    <source>
        <dbReference type="EMBL" id="KAI3955931.1"/>
    </source>
</evidence>
<dbReference type="SMART" id="SM00579">
    <property type="entry name" value="FBD"/>
    <property type="match status" value="1"/>
</dbReference>
<dbReference type="Proteomes" id="UP001202328">
    <property type="component" value="Unassembled WGS sequence"/>
</dbReference>
<dbReference type="Pfam" id="PF08387">
    <property type="entry name" value="FBD"/>
    <property type="match status" value="1"/>
</dbReference>
<evidence type="ECO:0000313" key="3">
    <source>
        <dbReference type="Proteomes" id="UP001202328"/>
    </source>
</evidence>
<proteinExistence type="predicted"/>
<reference evidence="2" key="1">
    <citation type="submission" date="2022-04" db="EMBL/GenBank/DDBJ databases">
        <title>A functionally conserved STORR gene fusion in Papaver species that diverged 16.8 million years ago.</title>
        <authorList>
            <person name="Catania T."/>
        </authorList>
    </citation>
    <scope>NUCLEOTIDE SEQUENCE</scope>
    <source>
        <strain evidence="2">S-188037</strain>
    </source>
</reference>
<dbReference type="PANTHER" id="PTHR31900">
    <property type="entry name" value="F-BOX/RNI SUPERFAMILY PROTEIN-RELATED"/>
    <property type="match status" value="1"/>
</dbReference>
<dbReference type="PANTHER" id="PTHR31900:SF34">
    <property type="entry name" value="EMB|CAB62440.1-RELATED"/>
    <property type="match status" value="1"/>
</dbReference>
<name>A0AAD4THB6_9MAGN</name>
<sequence length="202" mass="23155">MKFKLRVISANSSFLEAKYFQTLKSAEVLLYAYGGVRSKLFRALSHVQCLEIYADALETVSIIDDFVNILPHVFHDVDKLILKQGKTIDKLLFLLLKALPNLRWLVFEEGFLDDNKEENSLAAHMLTAGCMFQHLQSVTFVRFSGNVRQMRWVKLILKTANALKAVVLSLRSDDVVNKEALMSDLQSLPRAFDGCEFEFREY</sequence>
<evidence type="ECO:0000259" key="1">
    <source>
        <dbReference type="SMART" id="SM00579"/>
    </source>
</evidence>
<dbReference type="AlphaFoldDB" id="A0AAD4THB6"/>